<sequence length="333" mass="36640">MCFLAYFGVSAALTLMVPYYQIHHHSPLPEAFLYVGWGPARYVVAVGILCALTSSLLGDMFPMSRLIRAMAEDGLLFRGLAKVCGHKEIPVVAIMSSGSLAAIMALLFEFSDIANLMVVVSLLAYSMVCFSVLILRYQPDQNLSKSEKTEEETEMEPVLERSPLDSEPEAGTSNILKSLWFPTSTIPTQKSGQIVYGCVFLLVLLLTILSLILAQWPRRVFSGDPGLTIVIVLLLLVITGATVIIWRQPQSPTALHFKVPALPVLPLVSISVNIYLMMQMDAGTWVQFGIWMGIGSITYFGYGIQHSFKEKNEQPPASTSQMLDKNVPSDESS</sequence>
<gene>
    <name evidence="1" type="ORF">MRATA1EN22A_LOCUS9913</name>
</gene>
<reference evidence="1" key="2">
    <citation type="submission" date="2025-03" db="EMBL/GenBank/DDBJ databases">
        <authorList>
            <consortium name="ELIXIR-Norway"/>
            <consortium name="Elixir Norway"/>
        </authorList>
    </citation>
    <scope>NUCLEOTIDE SEQUENCE</scope>
</reference>
<dbReference type="Proteomes" id="UP001162501">
    <property type="component" value="Chromosome 20"/>
</dbReference>
<protein>
    <submittedName>
        <fullName evidence="1">Uncharacterized protein</fullName>
    </submittedName>
</protein>
<proteinExistence type="predicted"/>
<evidence type="ECO:0000313" key="2">
    <source>
        <dbReference type="Proteomes" id="UP001162501"/>
    </source>
</evidence>
<dbReference type="EMBL" id="OX596104">
    <property type="protein sequence ID" value="CAM9958173.1"/>
    <property type="molecule type" value="Genomic_DNA"/>
</dbReference>
<name>A0AC59YSJ9_RANTA</name>
<organism evidence="1 2">
    <name type="scientific">Rangifer tarandus platyrhynchus</name>
    <name type="common">Svalbard reindeer</name>
    <dbReference type="NCBI Taxonomy" id="3082113"/>
    <lineage>
        <taxon>Eukaryota</taxon>
        <taxon>Metazoa</taxon>
        <taxon>Chordata</taxon>
        <taxon>Craniata</taxon>
        <taxon>Vertebrata</taxon>
        <taxon>Euteleostomi</taxon>
        <taxon>Mammalia</taxon>
        <taxon>Eutheria</taxon>
        <taxon>Laurasiatheria</taxon>
        <taxon>Artiodactyla</taxon>
        <taxon>Ruminantia</taxon>
        <taxon>Pecora</taxon>
        <taxon>Cervidae</taxon>
        <taxon>Odocoileinae</taxon>
        <taxon>Rangifer</taxon>
    </lineage>
</organism>
<reference evidence="1" key="1">
    <citation type="submission" date="2023-05" db="EMBL/GenBank/DDBJ databases">
        <authorList>
            <consortium name="ELIXIR-Norway"/>
        </authorList>
    </citation>
    <scope>NUCLEOTIDE SEQUENCE</scope>
</reference>
<evidence type="ECO:0000313" key="1">
    <source>
        <dbReference type="EMBL" id="CAM9958173.1"/>
    </source>
</evidence>
<accession>A0AC59YSJ9</accession>